<dbReference type="RefSeq" id="WP_089831319.1">
    <property type="nucleotide sequence ID" value="NZ_FNBN01000002.1"/>
</dbReference>
<keyword evidence="2" id="KW-0732">Signal</keyword>
<organism evidence="3 4">
    <name type="scientific">Chitinophaga filiformis</name>
    <name type="common">Myxococcus filiformis</name>
    <name type="synonym">Flexibacter filiformis</name>
    <dbReference type="NCBI Taxonomy" id="104663"/>
    <lineage>
        <taxon>Bacteria</taxon>
        <taxon>Pseudomonadati</taxon>
        <taxon>Bacteroidota</taxon>
        <taxon>Chitinophagia</taxon>
        <taxon>Chitinophagales</taxon>
        <taxon>Chitinophagaceae</taxon>
        <taxon>Chitinophaga</taxon>
    </lineage>
</organism>
<keyword evidence="1" id="KW-0175">Coiled coil</keyword>
<evidence type="ECO:0000256" key="2">
    <source>
        <dbReference type="SAM" id="SignalP"/>
    </source>
</evidence>
<dbReference type="OrthoDB" id="9808753at2"/>
<dbReference type="Proteomes" id="UP000199045">
    <property type="component" value="Unassembled WGS sequence"/>
</dbReference>
<feature type="chain" id="PRO_5011478001" evidence="2">
    <location>
        <begin position="21"/>
        <end position="235"/>
    </location>
</feature>
<accession>A0A1G7NAH5</accession>
<protein>
    <submittedName>
        <fullName evidence="3">Uncharacterized protein</fullName>
    </submittedName>
</protein>
<feature type="signal peptide" evidence="2">
    <location>
        <begin position="1"/>
        <end position="20"/>
    </location>
</feature>
<gene>
    <name evidence="3" type="ORF">SAMN04488121_102724</name>
</gene>
<evidence type="ECO:0000313" key="3">
    <source>
        <dbReference type="EMBL" id="SDF70907.1"/>
    </source>
</evidence>
<dbReference type="STRING" id="104663.SAMN04488121_102724"/>
<dbReference type="EMBL" id="FNBN01000002">
    <property type="protein sequence ID" value="SDF70907.1"/>
    <property type="molecule type" value="Genomic_DNA"/>
</dbReference>
<reference evidence="3 4" key="1">
    <citation type="submission" date="2016-10" db="EMBL/GenBank/DDBJ databases">
        <authorList>
            <person name="de Groot N.N."/>
        </authorList>
    </citation>
    <scope>NUCLEOTIDE SEQUENCE [LARGE SCALE GENOMIC DNA]</scope>
    <source>
        <strain evidence="3 4">DSM 527</strain>
    </source>
</reference>
<name>A0A1G7NAH5_CHIFI</name>
<proteinExistence type="predicted"/>
<evidence type="ECO:0000313" key="4">
    <source>
        <dbReference type="Proteomes" id="UP000199045"/>
    </source>
</evidence>
<dbReference type="AlphaFoldDB" id="A0A1G7NAH5"/>
<evidence type="ECO:0000256" key="1">
    <source>
        <dbReference type="SAM" id="Coils"/>
    </source>
</evidence>
<feature type="coiled-coil region" evidence="1">
    <location>
        <begin position="204"/>
        <end position="231"/>
    </location>
</feature>
<sequence>MYRKLLFIFVLVGLASGAYAQIPNLEAVTTQGNTTTNKISVRGPNGFAFVSDPLNRTLKSHYLKGSPADPGVVRFECTSSAASAGWEFYNSDSGRTLLYVRQATGNVGIGTADPKARLAVNGEMLAKKVRVTPNNWSDFVFEPSYQLPSLQQVEHYIAMHKHLPDIPSAKEISENDLELGENQAKLLQKIEEMTLYLIAQEKALKEREQRIAERQQLLNERERRLSELEAKVGSK</sequence>